<proteinExistence type="predicted"/>
<keyword evidence="2" id="KW-1185">Reference proteome</keyword>
<dbReference type="RefSeq" id="WP_190836005.1">
    <property type="nucleotide sequence ID" value="NZ_CAWPPI010000101.1"/>
</dbReference>
<sequence>MLFQPYPKLGELPQIYSQALEFIHPDIKEACICVGRLSDGKIKAHWMGRNALNKNQFWSATKIIPLLNIISQLNTKFPNVDIDNCAIVDPENTKKSVPFFNVAHDIVSYQNKIASSNALAAMCKRFETWEG</sequence>
<dbReference type="Proteomes" id="UP000629098">
    <property type="component" value="Unassembled WGS sequence"/>
</dbReference>
<evidence type="ECO:0000313" key="1">
    <source>
        <dbReference type="EMBL" id="MBD2776932.1"/>
    </source>
</evidence>
<comment type="caution">
    <text evidence="1">The sequence shown here is derived from an EMBL/GenBank/DDBJ whole genome shotgun (WGS) entry which is preliminary data.</text>
</comment>
<dbReference type="EMBL" id="JACXAE010000101">
    <property type="protein sequence ID" value="MBD2776932.1"/>
    <property type="molecule type" value="Genomic_DNA"/>
</dbReference>
<name>A0A8J6XVH6_9CYAN</name>
<organism evidence="1 2">
    <name type="scientific">Iningainema tapete BLCC-T55</name>
    <dbReference type="NCBI Taxonomy" id="2748662"/>
    <lineage>
        <taxon>Bacteria</taxon>
        <taxon>Bacillati</taxon>
        <taxon>Cyanobacteriota</taxon>
        <taxon>Cyanophyceae</taxon>
        <taxon>Nostocales</taxon>
        <taxon>Scytonemataceae</taxon>
        <taxon>Iningainema tapete</taxon>
    </lineage>
</organism>
<accession>A0A8J6XVH6</accession>
<gene>
    <name evidence="1" type="ORF">ICL16_34000</name>
</gene>
<reference evidence="1" key="1">
    <citation type="submission" date="2020-09" db="EMBL/GenBank/DDBJ databases">
        <title>Iningainema tapete sp. nov. (Scytonemataceae, Cyanobacteria) from greenhouses in central Florida (USA) produces two types of nodularin with biosynthetic potential for microcystin-LR and anabaenopeptins.</title>
        <authorList>
            <person name="Berthold D.E."/>
            <person name="Lefler F.W."/>
            <person name="Huang I.-S."/>
            <person name="Abdulla H."/>
            <person name="Zimba P.V."/>
            <person name="Laughinghouse H.D. IV."/>
        </authorList>
    </citation>
    <scope>NUCLEOTIDE SEQUENCE</scope>
    <source>
        <strain evidence="1">BLCCT55</strain>
    </source>
</reference>
<dbReference type="AlphaFoldDB" id="A0A8J6XVH6"/>
<evidence type="ECO:0000313" key="2">
    <source>
        <dbReference type="Proteomes" id="UP000629098"/>
    </source>
</evidence>
<protein>
    <submittedName>
        <fullName evidence="1">Uncharacterized protein</fullName>
    </submittedName>
</protein>